<evidence type="ECO:0000256" key="3">
    <source>
        <dbReference type="ARBA" id="ARBA00023004"/>
    </source>
</evidence>
<keyword evidence="3 4" id="KW-0408">Iron</keyword>
<evidence type="ECO:0000256" key="2">
    <source>
        <dbReference type="ARBA" id="ARBA00022723"/>
    </source>
</evidence>
<dbReference type="SUPFAM" id="SSF46626">
    <property type="entry name" value="Cytochrome c"/>
    <property type="match status" value="1"/>
</dbReference>
<evidence type="ECO:0000313" key="8">
    <source>
        <dbReference type="Proteomes" id="UP000594749"/>
    </source>
</evidence>
<dbReference type="InterPro" id="IPR036909">
    <property type="entry name" value="Cyt_c-like_dom_sf"/>
</dbReference>
<proteinExistence type="predicted"/>
<feature type="region of interest" description="Disordered" evidence="5">
    <location>
        <begin position="159"/>
        <end position="179"/>
    </location>
</feature>
<reference evidence="7 8" key="1">
    <citation type="submission" date="2020-10" db="EMBL/GenBank/DDBJ databases">
        <title>Campylobacter and Helicobacter PacBio genomes.</title>
        <authorList>
            <person name="Lane C."/>
        </authorList>
    </citation>
    <scope>NUCLEOTIDE SEQUENCE [LARGE SCALE GENOMIC DNA]</scope>
    <source>
        <strain evidence="7 8">2016D-0077</strain>
    </source>
</reference>
<dbReference type="GO" id="GO:0046872">
    <property type="term" value="F:metal ion binding"/>
    <property type="evidence" value="ECO:0007669"/>
    <property type="project" value="UniProtKB-KW"/>
</dbReference>
<dbReference type="GO" id="GO:0009055">
    <property type="term" value="F:electron transfer activity"/>
    <property type="evidence" value="ECO:0007669"/>
    <property type="project" value="InterPro"/>
</dbReference>
<dbReference type="RefSeq" id="WP_025803131.1">
    <property type="nucleotide sequence ID" value="NZ_CP053842.1"/>
</dbReference>
<evidence type="ECO:0000256" key="1">
    <source>
        <dbReference type="ARBA" id="ARBA00022617"/>
    </source>
</evidence>
<feature type="domain" description="Cytochrome c" evidence="6">
    <location>
        <begin position="67"/>
        <end position="152"/>
    </location>
</feature>
<accession>A0A7M1LHP5</accession>
<keyword evidence="8" id="KW-1185">Reference proteome</keyword>
<dbReference type="GO" id="GO:0020037">
    <property type="term" value="F:heme binding"/>
    <property type="evidence" value="ECO:0007669"/>
    <property type="project" value="InterPro"/>
</dbReference>
<keyword evidence="2 4" id="KW-0479">Metal-binding</keyword>
<dbReference type="PROSITE" id="PS51007">
    <property type="entry name" value="CYTC"/>
    <property type="match status" value="1"/>
</dbReference>
<dbReference type="Pfam" id="PF13442">
    <property type="entry name" value="Cytochrome_CBB3"/>
    <property type="match status" value="1"/>
</dbReference>
<dbReference type="Proteomes" id="UP000594749">
    <property type="component" value="Chromosome"/>
</dbReference>
<dbReference type="InterPro" id="IPR009056">
    <property type="entry name" value="Cyt_c-like_dom"/>
</dbReference>
<name>A0A7M1LHP5_9BACT</name>
<dbReference type="AlphaFoldDB" id="A0A7M1LHP5"/>
<sequence length="179" mass="19891">MKKILLSLTLLSAVIANDTYVVEAKGEFEKELAEKYSKEGGTEVNINKSDSAKSQTNNHKETKTLNFAKEQGEKLYTKNCLECHGEMGTKRSYATAKKLSKMSPEDIYVSFRAYVSDPSYGSSVGQITMTPVASRITDIELGYIIAYLKNDTTYAWGSSKPKQNTNISRNPTSQGTYLK</sequence>
<dbReference type="EMBL" id="CP063078">
    <property type="protein sequence ID" value="QOQ87564.1"/>
    <property type="molecule type" value="Genomic_DNA"/>
</dbReference>
<protein>
    <submittedName>
        <fullName evidence="7">Cytochrome c</fullName>
    </submittedName>
</protein>
<organism evidence="7 8">
    <name type="scientific">Campylobacter corcagiensis</name>
    <dbReference type="NCBI Taxonomy" id="1448857"/>
    <lineage>
        <taxon>Bacteria</taxon>
        <taxon>Pseudomonadati</taxon>
        <taxon>Campylobacterota</taxon>
        <taxon>Epsilonproteobacteria</taxon>
        <taxon>Campylobacterales</taxon>
        <taxon>Campylobacteraceae</taxon>
        <taxon>Campylobacter</taxon>
    </lineage>
</organism>
<evidence type="ECO:0000256" key="4">
    <source>
        <dbReference type="PROSITE-ProRule" id="PRU00433"/>
    </source>
</evidence>
<gene>
    <name evidence="7" type="ORF">IMC76_01755</name>
</gene>
<evidence type="ECO:0000256" key="5">
    <source>
        <dbReference type="SAM" id="MobiDB-lite"/>
    </source>
</evidence>
<evidence type="ECO:0000313" key="7">
    <source>
        <dbReference type="EMBL" id="QOQ87564.1"/>
    </source>
</evidence>
<evidence type="ECO:0000259" key="6">
    <source>
        <dbReference type="PROSITE" id="PS51007"/>
    </source>
</evidence>
<keyword evidence="1 4" id="KW-0349">Heme</keyword>
<dbReference type="OrthoDB" id="5373067at2"/>
<dbReference type="Gene3D" id="1.10.760.10">
    <property type="entry name" value="Cytochrome c-like domain"/>
    <property type="match status" value="1"/>
</dbReference>